<evidence type="ECO:0000313" key="3">
    <source>
        <dbReference type="RefSeq" id="XP_031374166.1"/>
    </source>
</evidence>
<protein>
    <submittedName>
        <fullName evidence="3">Universal stress protein PHOS34-like</fullName>
    </submittedName>
</protein>
<dbReference type="CDD" id="cd23659">
    <property type="entry name" value="USP_At3g01520-like"/>
    <property type="match status" value="1"/>
</dbReference>
<dbReference type="Pfam" id="PF00582">
    <property type="entry name" value="Usp"/>
    <property type="match status" value="1"/>
</dbReference>
<keyword evidence="2" id="KW-1185">Reference proteome</keyword>
<accession>A0A6P8BX24</accession>
<sequence>MVRLDKVHTNENGAKEKLDCTLFAGASVVLPIVGSDLRKAATLATEKPKKICDSKSVHQVEFEVVEGDARNVLCEAVEKHRAAILVVSSHGYGALKRAFLGSLSDYCIHKSSCSRVIVKKP</sequence>
<name>A0A6P8BX24_PUNGR</name>
<evidence type="ECO:0000259" key="1">
    <source>
        <dbReference type="Pfam" id="PF00582"/>
    </source>
</evidence>
<dbReference type="GeneID" id="116188845"/>
<proteinExistence type="predicted"/>
<dbReference type="InterPro" id="IPR014729">
    <property type="entry name" value="Rossmann-like_a/b/a_fold"/>
</dbReference>
<dbReference type="Proteomes" id="UP000515151">
    <property type="component" value="Chromosome 8"/>
</dbReference>
<evidence type="ECO:0000313" key="2">
    <source>
        <dbReference type="Proteomes" id="UP000515151"/>
    </source>
</evidence>
<dbReference type="Gene3D" id="3.40.50.620">
    <property type="entry name" value="HUPs"/>
    <property type="match status" value="1"/>
</dbReference>
<dbReference type="PANTHER" id="PTHR46553">
    <property type="entry name" value="ADENINE NUCLEOTIDE ALPHA HYDROLASES-LIKE SUPERFAMILY PROTEIN"/>
    <property type="match status" value="1"/>
</dbReference>
<reference evidence="3" key="2">
    <citation type="submission" date="2025-08" db="UniProtKB">
        <authorList>
            <consortium name="RefSeq"/>
        </authorList>
    </citation>
    <scope>IDENTIFICATION</scope>
    <source>
        <tissue evidence="3">Leaf</tissue>
    </source>
</reference>
<dbReference type="RefSeq" id="XP_031374166.1">
    <property type="nucleotide sequence ID" value="XM_031518306.1"/>
</dbReference>
<dbReference type="SUPFAM" id="SSF52402">
    <property type="entry name" value="Adenine nucleotide alpha hydrolases-like"/>
    <property type="match status" value="1"/>
</dbReference>
<dbReference type="AlphaFoldDB" id="A0A6P8BX24"/>
<feature type="domain" description="UspA" evidence="1">
    <location>
        <begin position="49"/>
        <end position="119"/>
    </location>
</feature>
<organism evidence="2 3">
    <name type="scientific">Punica granatum</name>
    <name type="common">Pomegranate</name>
    <dbReference type="NCBI Taxonomy" id="22663"/>
    <lineage>
        <taxon>Eukaryota</taxon>
        <taxon>Viridiplantae</taxon>
        <taxon>Streptophyta</taxon>
        <taxon>Embryophyta</taxon>
        <taxon>Tracheophyta</taxon>
        <taxon>Spermatophyta</taxon>
        <taxon>Magnoliopsida</taxon>
        <taxon>eudicotyledons</taxon>
        <taxon>Gunneridae</taxon>
        <taxon>Pentapetalae</taxon>
        <taxon>rosids</taxon>
        <taxon>malvids</taxon>
        <taxon>Myrtales</taxon>
        <taxon>Lythraceae</taxon>
        <taxon>Punica</taxon>
    </lineage>
</organism>
<gene>
    <name evidence="3" type="primary">LOC116188845</name>
</gene>
<dbReference type="OrthoDB" id="1644661at2759"/>
<dbReference type="InterPro" id="IPR006016">
    <property type="entry name" value="UspA"/>
</dbReference>
<dbReference type="PANTHER" id="PTHR46553:SF3">
    <property type="entry name" value="ADENINE NUCLEOTIDE ALPHA HYDROLASES-LIKE SUPERFAMILY PROTEIN"/>
    <property type="match status" value="1"/>
</dbReference>
<reference evidence="2" key="1">
    <citation type="journal article" date="2020" name="Plant Biotechnol. J.">
        <title>The pomegranate (Punica granatum L.) draft genome dissects genetic divergence between soft- and hard-seeded cultivars.</title>
        <authorList>
            <person name="Luo X."/>
            <person name="Li H."/>
            <person name="Wu Z."/>
            <person name="Yao W."/>
            <person name="Zhao P."/>
            <person name="Cao D."/>
            <person name="Yu H."/>
            <person name="Li K."/>
            <person name="Poudel K."/>
            <person name="Zhao D."/>
            <person name="Zhang F."/>
            <person name="Xia X."/>
            <person name="Chen L."/>
            <person name="Wang Q."/>
            <person name="Jing D."/>
            <person name="Cao S."/>
        </authorList>
    </citation>
    <scope>NUCLEOTIDE SEQUENCE [LARGE SCALE GENOMIC DNA]</scope>
    <source>
        <strain evidence="2">cv. Tunisia</strain>
    </source>
</reference>